<dbReference type="Gene3D" id="1.10.300.10">
    <property type="entry name" value="Adenylosuccinate Synthetase, subunit A, domain 2"/>
    <property type="match status" value="1"/>
</dbReference>
<dbReference type="FunFam" id="1.10.300.10:FF:000001">
    <property type="entry name" value="Adenylosuccinate synthetase"/>
    <property type="match status" value="1"/>
</dbReference>
<dbReference type="PROSITE" id="PS01266">
    <property type="entry name" value="ADENYLOSUCCIN_SYN_1"/>
    <property type="match status" value="1"/>
</dbReference>
<dbReference type="Proteomes" id="UP001165289">
    <property type="component" value="Unassembled WGS sequence"/>
</dbReference>
<feature type="binding site" evidence="8">
    <location>
        <begin position="21"/>
        <end position="27"/>
    </location>
    <ligand>
        <name>GTP</name>
        <dbReference type="ChEBI" id="CHEBI:37565"/>
    </ligand>
</feature>
<feature type="binding site" evidence="8">
    <location>
        <begin position="306"/>
        <end position="312"/>
    </location>
    <ligand>
        <name>substrate</name>
    </ligand>
</feature>
<dbReference type="AlphaFoldDB" id="A0AAV7K6S9"/>
<feature type="binding site" evidence="8">
    <location>
        <begin position="49"/>
        <end position="51"/>
    </location>
    <ligand>
        <name>GTP</name>
        <dbReference type="ChEBI" id="CHEBI:37565"/>
    </ligand>
</feature>
<evidence type="ECO:0000256" key="4">
    <source>
        <dbReference type="ARBA" id="ARBA00022741"/>
    </source>
</evidence>
<gene>
    <name evidence="10" type="ORF">LOD99_16181</name>
</gene>
<dbReference type="InterPro" id="IPR018220">
    <property type="entry name" value="Adenylosuccin_syn_GTP-bd"/>
</dbReference>
<evidence type="ECO:0000313" key="10">
    <source>
        <dbReference type="EMBL" id="KAI6656878.1"/>
    </source>
</evidence>
<accession>A0AAV7K6S9</accession>
<feature type="binding site" evidence="8">
    <location>
        <begin position="47"/>
        <end position="50"/>
    </location>
    <ligand>
        <name>IMP</name>
        <dbReference type="ChEBI" id="CHEBI:58053"/>
    </ligand>
</feature>
<proteinExistence type="inferred from homology"/>
<comment type="pathway">
    <text evidence="8 9">Purine metabolism; AMP biosynthesis via de novo pathway; AMP from IMP: step 1/2.</text>
</comment>
<dbReference type="NCBIfam" id="NF002223">
    <property type="entry name" value="PRK01117.1"/>
    <property type="match status" value="1"/>
</dbReference>
<feature type="binding site" evidence="8">
    <location>
        <begin position="338"/>
        <end position="340"/>
    </location>
    <ligand>
        <name>GTP</name>
        <dbReference type="ChEBI" id="CHEBI:37565"/>
    </ligand>
</feature>
<dbReference type="SUPFAM" id="SSF52540">
    <property type="entry name" value="P-loop containing nucleoside triphosphate hydrolases"/>
    <property type="match status" value="1"/>
</dbReference>
<comment type="caution">
    <text evidence="10">The sequence shown here is derived from an EMBL/GenBank/DDBJ whole genome shotgun (WGS) entry which is preliminary data.</text>
</comment>
<feature type="binding site" evidence="8">
    <location>
        <position position="246"/>
    </location>
    <ligand>
        <name>IMP</name>
        <dbReference type="ChEBI" id="CHEBI:58053"/>
    </ligand>
</feature>
<evidence type="ECO:0000256" key="6">
    <source>
        <dbReference type="ARBA" id="ARBA00022842"/>
    </source>
</evidence>
<keyword evidence="6 8" id="KW-0460">Magnesium</keyword>
<feature type="binding site" evidence="8">
    <location>
        <position position="310"/>
    </location>
    <ligand>
        <name>IMP</name>
        <dbReference type="ChEBI" id="CHEBI:58053"/>
    </ligand>
</feature>
<organism evidence="10 11">
    <name type="scientific">Oopsacas minuta</name>
    <dbReference type="NCBI Taxonomy" id="111878"/>
    <lineage>
        <taxon>Eukaryota</taxon>
        <taxon>Metazoa</taxon>
        <taxon>Porifera</taxon>
        <taxon>Hexactinellida</taxon>
        <taxon>Hexasterophora</taxon>
        <taxon>Lyssacinosida</taxon>
        <taxon>Leucopsacidae</taxon>
        <taxon>Oopsacas</taxon>
    </lineage>
</organism>
<dbReference type="InterPro" id="IPR027417">
    <property type="entry name" value="P-loop_NTPase"/>
</dbReference>
<feature type="binding site" evidence="8">
    <location>
        <position position="231"/>
    </location>
    <ligand>
        <name>IMP</name>
        <dbReference type="ChEBI" id="CHEBI:58053"/>
    </ligand>
</feature>
<dbReference type="GO" id="GO:0044208">
    <property type="term" value="P:'de novo' AMP biosynthetic process"/>
    <property type="evidence" value="ECO:0007669"/>
    <property type="project" value="UniProtKB-UniRule"/>
</dbReference>
<feature type="binding site" evidence="8">
    <location>
        <position position="139"/>
    </location>
    <ligand>
        <name>IMP</name>
        <dbReference type="ChEBI" id="CHEBI:58053"/>
    </ligand>
</feature>
<comment type="catalytic activity">
    <reaction evidence="8 9">
        <text>IMP + L-aspartate + GTP = N(6)-(1,2-dicarboxyethyl)-AMP + GDP + phosphate + 2 H(+)</text>
        <dbReference type="Rhea" id="RHEA:15753"/>
        <dbReference type="ChEBI" id="CHEBI:15378"/>
        <dbReference type="ChEBI" id="CHEBI:29991"/>
        <dbReference type="ChEBI" id="CHEBI:37565"/>
        <dbReference type="ChEBI" id="CHEBI:43474"/>
        <dbReference type="ChEBI" id="CHEBI:57567"/>
        <dbReference type="ChEBI" id="CHEBI:58053"/>
        <dbReference type="ChEBI" id="CHEBI:58189"/>
        <dbReference type="EC" id="6.3.4.4"/>
    </reaction>
</comment>
<feature type="binding site" evidence="8">
    <location>
        <begin position="420"/>
        <end position="422"/>
    </location>
    <ligand>
        <name>GTP</name>
        <dbReference type="ChEBI" id="CHEBI:37565"/>
    </ligand>
</feature>
<keyword evidence="2 8" id="KW-0436">Ligase</keyword>
<evidence type="ECO:0000256" key="3">
    <source>
        <dbReference type="ARBA" id="ARBA00022723"/>
    </source>
</evidence>
<dbReference type="EC" id="6.3.4.4" evidence="8 9"/>
<keyword evidence="3 8" id="KW-0479">Metal-binding</keyword>
<dbReference type="PANTHER" id="PTHR11846">
    <property type="entry name" value="ADENYLOSUCCINATE SYNTHETASE"/>
    <property type="match status" value="1"/>
</dbReference>
<dbReference type="InterPro" id="IPR001114">
    <property type="entry name" value="Adenylosuccinate_synthetase"/>
</dbReference>
<dbReference type="GO" id="GO:0000287">
    <property type="term" value="F:magnesium ion binding"/>
    <property type="evidence" value="ECO:0007669"/>
    <property type="project" value="UniProtKB-UniRule"/>
</dbReference>
<feature type="binding site" evidence="8">
    <location>
        <position position="49"/>
    </location>
    <ligand>
        <name>Mg(2+)</name>
        <dbReference type="ChEBI" id="CHEBI:18420"/>
    </ligand>
</feature>
<dbReference type="Pfam" id="PF00709">
    <property type="entry name" value="Adenylsucc_synt"/>
    <property type="match status" value="1"/>
</dbReference>
<dbReference type="SMART" id="SM00788">
    <property type="entry name" value="Adenylsucc_synt"/>
    <property type="match status" value="1"/>
</dbReference>
<keyword evidence="5 8" id="KW-0658">Purine biosynthesis</keyword>
<dbReference type="GO" id="GO:0004019">
    <property type="term" value="F:adenylosuccinate synthase activity"/>
    <property type="evidence" value="ECO:0007669"/>
    <property type="project" value="UniProtKB-UniRule"/>
</dbReference>
<feature type="binding site" evidence="8">
    <location>
        <position position="153"/>
    </location>
    <ligand>
        <name>IMP</name>
        <dbReference type="ChEBI" id="CHEBI:58053"/>
        <note>ligand shared between dimeric partners</note>
    </ligand>
</feature>
<evidence type="ECO:0000256" key="2">
    <source>
        <dbReference type="ARBA" id="ARBA00022598"/>
    </source>
</evidence>
<protein>
    <recommendedName>
        <fullName evidence="8 9">Adenylosuccinate synthetase</fullName>
        <shortName evidence="8">AMPSase</shortName>
        <shortName evidence="8">AdSS</shortName>
        <ecNumber evidence="8 9">6.3.4.4</ecNumber>
    </recommendedName>
    <alternativeName>
        <fullName evidence="8">IMP--aspartate ligase</fullName>
    </alternativeName>
</protein>
<feature type="binding site" evidence="8">
    <location>
        <position position="22"/>
    </location>
    <ligand>
        <name>Mg(2+)</name>
        <dbReference type="ChEBI" id="CHEBI:18420"/>
    </ligand>
</feature>
<comment type="similarity">
    <text evidence="8 9">Belongs to the adenylosuccinate synthetase family.</text>
</comment>
<name>A0AAV7K6S9_9METZ</name>
<evidence type="ECO:0000256" key="9">
    <source>
        <dbReference type="RuleBase" id="RU000520"/>
    </source>
</evidence>
<dbReference type="GO" id="GO:0005525">
    <property type="term" value="F:GTP binding"/>
    <property type="evidence" value="ECO:0007669"/>
    <property type="project" value="UniProtKB-UniRule"/>
</dbReference>
<feature type="active site" description="Proton acceptor" evidence="8">
    <location>
        <position position="22"/>
    </location>
</feature>
<keyword evidence="7 8" id="KW-0342">GTP-binding</keyword>
<dbReference type="Gene3D" id="3.90.170.10">
    <property type="entry name" value="Adenylosuccinate Synthetase, subunit A, domain 3"/>
    <property type="match status" value="1"/>
</dbReference>
<dbReference type="NCBIfam" id="TIGR00184">
    <property type="entry name" value="purA"/>
    <property type="match status" value="1"/>
</dbReference>
<evidence type="ECO:0000313" key="11">
    <source>
        <dbReference type="Proteomes" id="UP001165289"/>
    </source>
</evidence>
<evidence type="ECO:0000256" key="5">
    <source>
        <dbReference type="ARBA" id="ARBA00022755"/>
    </source>
</evidence>
<comment type="subunit">
    <text evidence="1 8">Homodimer.</text>
</comment>
<keyword evidence="11" id="KW-1185">Reference proteome</keyword>
<feature type="binding site" evidence="8">
    <location>
        <position position="312"/>
    </location>
    <ligand>
        <name>GTP</name>
        <dbReference type="ChEBI" id="CHEBI:37565"/>
    </ligand>
</feature>
<dbReference type="HAMAP" id="MF_00011">
    <property type="entry name" value="Adenylosucc_synth"/>
    <property type="match status" value="1"/>
</dbReference>
<feature type="active site" description="Proton donor" evidence="8">
    <location>
        <position position="50"/>
    </location>
</feature>
<dbReference type="InterPro" id="IPR042111">
    <property type="entry name" value="Adenylosuccinate_synth_dom3"/>
</dbReference>
<dbReference type="PANTHER" id="PTHR11846:SF0">
    <property type="entry name" value="ADENYLOSUCCINATE SYNTHETASE"/>
    <property type="match status" value="1"/>
</dbReference>
<sequence>MASEIVAQKGEVSLVFGGQWGDEGKGKLVDLLCGNSDLVCRCQGGNNAGHTVVAGGIAYDFHLLPSGIIHEKCVSVIGNGVVIHLPGLFSEIEKNEGKGLVGWQKRLKISDRAHIVLDVHQEVDALLEEEKGSASLGTTRKGIGVTYADKSLRVGLRVADLFSEDHILEQKINQIFTGYSKRFPQLKLDVISEVNKLKSYATRLRPLVCDTISYVNKRISEGSRVLVEGANAAMLDIDFGTYPYVTSSNCTTGAACTGLGISPKKLDNIYGAFKAYTTRVGSGHFPTELTGEIEDKLQTIGKEFGVTTGRRRRCGWFDAVVARYSHMLNGYTGIAILKLDVLDSFDEIKIGVKYMIDGEVIESFPSTMEKVEKVIVEYVTYPGWNCDITGVRKFEDLPENAQKYVRGIELYTGIKIRWIGVGSAREAMITIS</sequence>
<reference evidence="10 11" key="1">
    <citation type="journal article" date="2023" name="BMC Biol.">
        <title>The compact genome of the sponge Oopsacas minuta (Hexactinellida) is lacking key metazoan core genes.</title>
        <authorList>
            <person name="Santini S."/>
            <person name="Schenkelaars Q."/>
            <person name="Jourda C."/>
            <person name="Duchesne M."/>
            <person name="Belahbib H."/>
            <person name="Rocher C."/>
            <person name="Selva M."/>
            <person name="Riesgo A."/>
            <person name="Vervoort M."/>
            <person name="Leys S.P."/>
            <person name="Kodjabachian L."/>
            <person name="Le Bivic A."/>
            <person name="Borchiellini C."/>
            <person name="Claverie J.M."/>
            <person name="Renard E."/>
        </authorList>
    </citation>
    <scope>NUCLEOTIDE SEQUENCE [LARGE SCALE GENOMIC DNA]</scope>
    <source>
        <strain evidence="10">SPO-2</strain>
    </source>
</reference>
<feature type="binding site" evidence="8">
    <location>
        <begin position="22"/>
        <end position="25"/>
    </location>
    <ligand>
        <name>IMP</name>
        <dbReference type="ChEBI" id="CHEBI:58053"/>
    </ligand>
</feature>
<comment type="subcellular location">
    <subcellularLocation>
        <location evidence="8">Cytoplasm</location>
    </subcellularLocation>
</comment>
<dbReference type="GO" id="GO:0005737">
    <property type="term" value="C:cytoplasm"/>
    <property type="evidence" value="ECO:0007669"/>
    <property type="project" value="UniProtKB-SubCell"/>
</dbReference>
<evidence type="ECO:0000256" key="8">
    <source>
        <dbReference type="HAMAP-Rule" id="MF_03125"/>
    </source>
</evidence>
<keyword evidence="4 8" id="KW-0547">Nucleotide-binding</keyword>
<dbReference type="Gene3D" id="3.40.440.10">
    <property type="entry name" value="Adenylosuccinate Synthetase, subunit A, domain 1"/>
    <property type="match status" value="1"/>
</dbReference>
<dbReference type="InterPro" id="IPR042110">
    <property type="entry name" value="Adenylosuccinate_synth_dom2"/>
</dbReference>
<evidence type="ECO:0000256" key="7">
    <source>
        <dbReference type="ARBA" id="ARBA00023134"/>
    </source>
</evidence>
<dbReference type="FunFam" id="3.90.170.10:FF:000001">
    <property type="entry name" value="Adenylosuccinate synthetase"/>
    <property type="match status" value="1"/>
</dbReference>
<evidence type="ECO:0000256" key="1">
    <source>
        <dbReference type="ARBA" id="ARBA00011738"/>
    </source>
</evidence>
<dbReference type="CDD" id="cd03108">
    <property type="entry name" value="AdSS"/>
    <property type="match status" value="1"/>
</dbReference>
<dbReference type="InterPro" id="IPR042109">
    <property type="entry name" value="Adenylosuccinate_synth_dom1"/>
</dbReference>
<comment type="function">
    <text evidence="9">Plays an important role in the de novo pathway of purine nucleotide biosynthesis.</text>
</comment>
<dbReference type="GO" id="GO:0046040">
    <property type="term" value="P:IMP metabolic process"/>
    <property type="evidence" value="ECO:0007669"/>
    <property type="project" value="TreeGrafter"/>
</dbReference>
<keyword evidence="8" id="KW-0963">Cytoplasm</keyword>
<comment type="function">
    <text evidence="8">Plays an important role in the de novo pathway and in the salvage pathway of purine nucleotide biosynthesis. Catalyzes the first commited step in the biosynthesis of AMP from IMP.</text>
</comment>
<comment type="cofactor">
    <cofactor evidence="8">
        <name>Mg(2+)</name>
        <dbReference type="ChEBI" id="CHEBI:18420"/>
    </cofactor>
    <text evidence="8">Binds 1 Mg(2+) ion per subunit.</text>
</comment>
<dbReference type="EMBL" id="JAKMXF010000133">
    <property type="protein sequence ID" value="KAI6656878.1"/>
    <property type="molecule type" value="Genomic_DNA"/>
</dbReference>